<evidence type="ECO:0000259" key="3">
    <source>
        <dbReference type="Pfam" id="PF09992"/>
    </source>
</evidence>
<dbReference type="PANTHER" id="PTHR40446">
    <property type="entry name" value="N-ACETYLGLUCOSAMINE-1-PHOSPHODIESTER ALPHA-N-ACETYLGLUCOSAMINIDASE"/>
    <property type="match status" value="1"/>
</dbReference>
<organism evidence="4 5">
    <name type="scientific">Kutzneria kofuensis</name>
    <dbReference type="NCBI Taxonomy" id="103725"/>
    <lineage>
        <taxon>Bacteria</taxon>
        <taxon>Bacillati</taxon>
        <taxon>Actinomycetota</taxon>
        <taxon>Actinomycetes</taxon>
        <taxon>Pseudonocardiales</taxon>
        <taxon>Pseudonocardiaceae</taxon>
        <taxon>Kutzneria</taxon>
    </lineage>
</organism>
<feature type="region of interest" description="Disordered" evidence="1">
    <location>
        <begin position="25"/>
        <end position="48"/>
    </location>
</feature>
<dbReference type="Proteomes" id="UP000585638">
    <property type="component" value="Unassembled WGS sequence"/>
</dbReference>
<keyword evidence="5" id="KW-1185">Reference proteome</keyword>
<dbReference type="RefSeq" id="WP_184867139.1">
    <property type="nucleotide sequence ID" value="NZ_BAAAWY010000015.1"/>
</dbReference>
<evidence type="ECO:0000313" key="5">
    <source>
        <dbReference type="Proteomes" id="UP000585638"/>
    </source>
</evidence>
<comment type="caution">
    <text evidence="4">The sequence shown here is derived from an EMBL/GenBank/DDBJ whole genome shotgun (WGS) entry which is preliminary data.</text>
</comment>
<name>A0A7W9KN33_9PSEU</name>
<keyword evidence="2" id="KW-0732">Signal</keyword>
<evidence type="ECO:0000256" key="1">
    <source>
        <dbReference type="SAM" id="MobiDB-lite"/>
    </source>
</evidence>
<feature type="domain" description="Phosphodiester glycosidase" evidence="3">
    <location>
        <begin position="209"/>
        <end position="379"/>
    </location>
</feature>
<proteinExistence type="predicted"/>
<accession>A0A7W9KN33</accession>
<gene>
    <name evidence="4" type="ORF">BJ998_006534</name>
</gene>
<feature type="signal peptide" evidence="2">
    <location>
        <begin position="1"/>
        <end position="26"/>
    </location>
</feature>
<feature type="chain" id="PRO_5030862157" description="Phosphodiester glycosidase domain-containing protein" evidence="2">
    <location>
        <begin position="27"/>
        <end position="989"/>
    </location>
</feature>
<evidence type="ECO:0000313" key="4">
    <source>
        <dbReference type="EMBL" id="MBB5895338.1"/>
    </source>
</evidence>
<dbReference type="Pfam" id="PF09992">
    <property type="entry name" value="NAGPA"/>
    <property type="match status" value="1"/>
</dbReference>
<reference evidence="4 5" key="1">
    <citation type="submission" date="2020-08" db="EMBL/GenBank/DDBJ databases">
        <title>Sequencing the genomes of 1000 actinobacteria strains.</title>
        <authorList>
            <person name="Klenk H.-P."/>
        </authorList>
    </citation>
    <scope>NUCLEOTIDE SEQUENCE [LARGE SCALE GENOMIC DNA]</scope>
    <source>
        <strain evidence="4 5">DSM 43851</strain>
    </source>
</reference>
<dbReference type="PANTHER" id="PTHR40446:SF2">
    <property type="entry name" value="N-ACETYLGLUCOSAMINE-1-PHOSPHODIESTER ALPHA-N-ACETYLGLUCOSAMINIDASE"/>
    <property type="match status" value="1"/>
</dbReference>
<dbReference type="EMBL" id="JACHIR010000001">
    <property type="protein sequence ID" value="MBB5895338.1"/>
    <property type="molecule type" value="Genomic_DNA"/>
</dbReference>
<sequence>MRPASLSALAAFLVVFSLTAPPTATAAAPPTELPVQVDGTSKPIGPGTTLSTFTRVDPNGWLRGDVLTADLSDPRLTVGLLTPPHVGQVQTVTQMATAQHAFAGVNGDFFDINNTGAPRGIEVSNGQLIKGPWTDPQPWRPSVGVDTGNIGRIVNAYLDGSVTLPSGKFPLDGLNQEQAPPNGLAVFTPAWGTASRAFYNVTKVHELTVVNGIATAHATGSGAGPIPDNGFVLAGTGSDADLLAAVAIGAPVSVTYAPKTDPADTFKALLGVRDVLIRDGQVQTLDDTALNPETAVGFSQDGRKMQLVVIDGRSTASRGVTEQQLAYIMQQRGAYNAVVIDGGGSSSLVSRDPGTPNVWQRNVPSDGVEREVGNGIGLFAAAGSGRLTGIDLRTGDKVFTGLHRQLKATGYDEQYGPADLGTPHWFGADRDGLVTGRQPGAVDVAVASKGVTRSGKIEVLPRLARITATPKTVSLLAGQTGLVQVTGYDAIGDSAAIDPVDTRLDYDRSLVSITPNPDGTLAITPKTAQGTGIVTVHVADRVTAFGVTVGLKSEPVTGFDDVTGWKFSSARGSGSVTAAQGQTGNALRLNFDFTKSIDTRTAVAAAPTPIPVDGTARQFEVSVNGDGKGEWLAALITDASGANSSVYGDHVSWNGWQRTIFTVPTTVKYPIVVRGVEAIEATRSQYSGQLDFDDLTAGAALPVAVPPDPPVIDPLVREQSTADGGVAVLSAVTAKALAEVVASHPKFLVVDGNAAASPSLTDLQQAKAKIDAAVRGRFPVYYSPGKDYGPDWASVFGPDHQTFVRDGVRYVLLNSATGALRTSDYGQLASLQAELTGRVVVITYGITDSNERRMLDEWLPHNAQVIDANGAVRVERDEGVPWIHVPTAPVGWTTATSLVQFRPVLDGISITVGTDEITATGAQGTATIPLQYPMSVTWSGSRGVHIGDAQCRWGDVVAFDPSSGAYQRCRPGAASLTITANDASQTVEL</sequence>
<protein>
    <recommendedName>
        <fullName evidence="3">Phosphodiester glycosidase domain-containing protein</fullName>
    </recommendedName>
</protein>
<evidence type="ECO:0000256" key="2">
    <source>
        <dbReference type="SAM" id="SignalP"/>
    </source>
</evidence>
<dbReference type="AlphaFoldDB" id="A0A7W9KN33"/>
<dbReference type="InterPro" id="IPR018711">
    <property type="entry name" value="NAGPA"/>
</dbReference>